<keyword evidence="3" id="KW-1185">Reference proteome</keyword>
<feature type="compositionally biased region" description="Basic residues" evidence="1">
    <location>
        <begin position="217"/>
        <end position="230"/>
    </location>
</feature>
<dbReference type="AlphaFoldDB" id="A0A0G4H182"/>
<feature type="compositionally biased region" description="Acidic residues" evidence="1">
    <location>
        <begin position="249"/>
        <end position="266"/>
    </location>
</feature>
<evidence type="ECO:0000313" key="2">
    <source>
        <dbReference type="EMBL" id="CEM37177.1"/>
    </source>
</evidence>
<reference evidence="2 3" key="1">
    <citation type="submission" date="2014-11" db="EMBL/GenBank/DDBJ databases">
        <authorList>
            <person name="Zhu J."/>
            <person name="Qi W."/>
            <person name="Song R."/>
        </authorList>
    </citation>
    <scope>NUCLEOTIDE SEQUENCE [LARGE SCALE GENOMIC DNA]</scope>
</reference>
<dbReference type="EMBL" id="CDMY01000929">
    <property type="protein sequence ID" value="CEM37177.1"/>
    <property type="molecule type" value="Genomic_DNA"/>
</dbReference>
<feature type="region of interest" description="Disordered" evidence="1">
    <location>
        <begin position="86"/>
        <end position="114"/>
    </location>
</feature>
<feature type="compositionally biased region" description="Acidic residues" evidence="1">
    <location>
        <begin position="90"/>
        <end position="103"/>
    </location>
</feature>
<protein>
    <submittedName>
        <fullName evidence="2">Uncharacterized protein</fullName>
    </submittedName>
</protein>
<name>A0A0G4H182_VITBC</name>
<feature type="compositionally biased region" description="Acidic residues" evidence="1">
    <location>
        <begin position="296"/>
        <end position="312"/>
    </location>
</feature>
<organism evidence="2 3">
    <name type="scientific">Vitrella brassicaformis (strain CCMP3155)</name>
    <dbReference type="NCBI Taxonomy" id="1169540"/>
    <lineage>
        <taxon>Eukaryota</taxon>
        <taxon>Sar</taxon>
        <taxon>Alveolata</taxon>
        <taxon>Colpodellida</taxon>
        <taxon>Vitrellaceae</taxon>
        <taxon>Vitrella</taxon>
    </lineage>
</organism>
<sequence>MGSGGPRKAEGEKSKSKGKPTVEDIYTKYTDPRLPPEGHSKIDVDTARVISGNPHLKTRVELFYPSAVLQRQLLGLICANIPRKRNPIGQDEEASESEEEEEEERKKKRRRSTKRRKSVQDECVLWMGPLTKRGDIAACRIWLPEVYDPWITYTNRVMVYCFGDLTDPKPHDKMHQMPFYALVGDPKKPFAMRCGNPRCVRLSHVVYRPDDPWLKRGARKKSKRKRRRPSAGRQRFVPVRSPSASEFSATEEEEEEEEQEEQEEEEKDKGEELSAFSASERTEEESVGFKAIEEGQGQEEEEEEEAEEEEAAESSAFSETEAEKFPEEAEEERLAAAEPELAEGEGEGEAIVPPEAPQGLEEEPAAGEIPTEPVEVAKEGPAAAAAAAAETKEDLSVSGFSEEVTTQAPCLLLLLLLVLSHPPWRLLPSLLRRSLHCRCRCSAKRRALRQRRHRHNEKRCPLHW</sequence>
<feature type="region of interest" description="Disordered" evidence="1">
    <location>
        <begin position="1"/>
        <end position="40"/>
    </location>
</feature>
<dbReference type="OrthoDB" id="328505at2759"/>
<accession>A0A0G4H182</accession>
<feature type="region of interest" description="Disordered" evidence="1">
    <location>
        <begin position="217"/>
        <end position="365"/>
    </location>
</feature>
<feature type="compositionally biased region" description="Basic and acidic residues" evidence="1">
    <location>
        <begin position="7"/>
        <end position="40"/>
    </location>
</feature>
<dbReference type="VEuPathDB" id="CryptoDB:Vbra_6459"/>
<evidence type="ECO:0000256" key="1">
    <source>
        <dbReference type="SAM" id="MobiDB-lite"/>
    </source>
</evidence>
<dbReference type="InParanoid" id="A0A0G4H182"/>
<gene>
    <name evidence="2" type="ORF">Vbra_6459</name>
</gene>
<proteinExistence type="predicted"/>
<evidence type="ECO:0000313" key="3">
    <source>
        <dbReference type="Proteomes" id="UP000041254"/>
    </source>
</evidence>
<feature type="compositionally biased region" description="Basic and acidic residues" evidence="1">
    <location>
        <begin position="321"/>
        <end position="335"/>
    </location>
</feature>
<dbReference type="Proteomes" id="UP000041254">
    <property type="component" value="Unassembled WGS sequence"/>
</dbReference>